<protein>
    <submittedName>
        <fullName evidence="2">Uncharacterized protein</fullName>
    </submittedName>
</protein>
<organism evidence="2">
    <name type="scientific">Firmicutes phage HS08</name>
    <dbReference type="NCBI Taxonomy" id="3056391"/>
    <lineage>
        <taxon>Viruses</taxon>
    </lineage>
</organism>
<reference evidence="2" key="1">
    <citation type="submission" date="2023-04" db="EMBL/GenBank/DDBJ databases">
        <title>The human skin virome in hidradenitis suppurativa patients.</title>
        <authorList>
            <person name="Jansen D."/>
        </authorList>
    </citation>
    <scope>NUCLEOTIDE SEQUENCE</scope>
    <source>
        <strain evidence="2">VC3_JansenPhageE</strain>
    </source>
</reference>
<dbReference type="EMBL" id="OQ890315">
    <property type="protein sequence ID" value="WLJ25748.1"/>
    <property type="molecule type" value="Genomic_DNA"/>
</dbReference>
<evidence type="ECO:0000256" key="1">
    <source>
        <dbReference type="SAM" id="Coils"/>
    </source>
</evidence>
<feature type="coiled-coil region" evidence="1">
    <location>
        <begin position="12"/>
        <end position="53"/>
    </location>
</feature>
<keyword evidence="1" id="KW-0175">Coiled coil</keyword>
<proteinExistence type="predicted"/>
<evidence type="ECO:0000313" key="2">
    <source>
        <dbReference type="EMBL" id="WLJ25748.1"/>
    </source>
</evidence>
<name>A0AA50AFD8_9VIRU</name>
<sequence>MDKLIQIYIDMLAQTNHNLALLMAENEELKTEIEKMKEDKNKAIDNKEKQEKAIKVKRG</sequence>
<accession>A0AA50AFD8</accession>